<dbReference type="InterPro" id="IPR006439">
    <property type="entry name" value="HAD-SF_hydro_IA"/>
</dbReference>
<dbReference type="PANTHER" id="PTHR43611:SF3">
    <property type="entry name" value="FLAVIN MONONUCLEOTIDE HYDROLASE 1, CHLOROPLATIC"/>
    <property type="match status" value="1"/>
</dbReference>
<organism evidence="1 2">
    <name type="scientific">Iris pallida</name>
    <name type="common">Sweet iris</name>
    <dbReference type="NCBI Taxonomy" id="29817"/>
    <lineage>
        <taxon>Eukaryota</taxon>
        <taxon>Viridiplantae</taxon>
        <taxon>Streptophyta</taxon>
        <taxon>Embryophyta</taxon>
        <taxon>Tracheophyta</taxon>
        <taxon>Spermatophyta</taxon>
        <taxon>Magnoliopsida</taxon>
        <taxon>Liliopsida</taxon>
        <taxon>Asparagales</taxon>
        <taxon>Iridaceae</taxon>
        <taxon>Iridoideae</taxon>
        <taxon>Irideae</taxon>
        <taxon>Iris</taxon>
    </lineage>
</organism>
<protein>
    <submittedName>
        <fullName evidence="1">Uncharacterized protein</fullName>
    </submittedName>
</protein>
<name>A0AAX6FXN6_IRIPA</name>
<reference evidence="1" key="2">
    <citation type="submission" date="2023-04" db="EMBL/GenBank/DDBJ databases">
        <authorList>
            <person name="Bruccoleri R.E."/>
            <person name="Oakeley E.J."/>
            <person name="Faust A.-M."/>
            <person name="Dessus-Babus S."/>
            <person name="Altorfer M."/>
            <person name="Burckhardt D."/>
            <person name="Oertli M."/>
            <person name="Naumann U."/>
            <person name="Petersen F."/>
            <person name="Wong J."/>
        </authorList>
    </citation>
    <scope>NUCLEOTIDE SEQUENCE</scope>
    <source>
        <strain evidence="1">GSM-AAB239-AS_SAM_17_03QT</strain>
        <tissue evidence="1">Leaf</tissue>
    </source>
</reference>
<dbReference type="AlphaFoldDB" id="A0AAX6FXN6"/>
<dbReference type="Proteomes" id="UP001140949">
    <property type="component" value="Unassembled WGS sequence"/>
</dbReference>
<dbReference type="EMBL" id="JANAVB010025000">
    <property type="protein sequence ID" value="KAJ6821184.1"/>
    <property type="molecule type" value="Genomic_DNA"/>
</dbReference>
<dbReference type="SFLD" id="SFLDS00003">
    <property type="entry name" value="Haloacid_Dehalogenase"/>
    <property type="match status" value="1"/>
</dbReference>
<accession>A0AAX6FXN6</accession>
<keyword evidence="2" id="KW-1185">Reference proteome</keyword>
<dbReference type="SUPFAM" id="SSF56784">
    <property type="entry name" value="HAD-like"/>
    <property type="match status" value="1"/>
</dbReference>
<dbReference type="InterPro" id="IPR036412">
    <property type="entry name" value="HAD-like_sf"/>
</dbReference>
<dbReference type="InterPro" id="IPR023214">
    <property type="entry name" value="HAD_sf"/>
</dbReference>
<comment type="caution">
    <text evidence="1">The sequence shown here is derived from an EMBL/GenBank/DDBJ whole genome shotgun (WGS) entry which is preliminary data.</text>
</comment>
<dbReference type="PANTHER" id="PTHR43611">
    <property type="entry name" value="ALPHA-D-GLUCOSE 1-PHOSPHATE PHOSPHATASE"/>
    <property type="match status" value="1"/>
</dbReference>
<dbReference type="SFLD" id="SFLDG01129">
    <property type="entry name" value="C1.5:_HAD__Beta-PGM__Phosphata"/>
    <property type="match status" value="1"/>
</dbReference>
<gene>
    <name evidence="1" type="ORF">M6B38_393200</name>
</gene>
<evidence type="ECO:0000313" key="1">
    <source>
        <dbReference type="EMBL" id="KAJ6821184.1"/>
    </source>
</evidence>
<proteinExistence type="predicted"/>
<sequence length="264" mass="30411">MSLLLRPITTTTTTTTSNFFLLPSSKKPLSRLRRRCSMAATTTTTASSSSLEEQGQERKEKKLPILLFDVMDTLVRDPFYNDIPQFFKMSMKELLECKHPTAWVEFEKGQIDEIQLAKKFFKDGRPFDLEGLKECMVRGYFYIDGMEPLLQILKEKGYELHAFTNYPIWYMMIDNKLKLSDYLSWTFCSCKIGKRKPAADSYVEVLHHLGVEAASCVFVDDRVENVEAARNAGMVGLHFRNADSLKQDLFQLGIELQLETSNRN</sequence>
<dbReference type="Pfam" id="PF00702">
    <property type="entry name" value="Hydrolase"/>
    <property type="match status" value="1"/>
</dbReference>
<reference evidence="1" key="1">
    <citation type="journal article" date="2023" name="GigaByte">
        <title>Genome assembly of the bearded iris, Iris pallida Lam.</title>
        <authorList>
            <person name="Bruccoleri R.E."/>
            <person name="Oakeley E.J."/>
            <person name="Faust A.M.E."/>
            <person name="Altorfer M."/>
            <person name="Dessus-Babus S."/>
            <person name="Burckhardt D."/>
            <person name="Oertli M."/>
            <person name="Naumann U."/>
            <person name="Petersen F."/>
            <person name="Wong J."/>
        </authorList>
    </citation>
    <scope>NUCLEOTIDE SEQUENCE</scope>
    <source>
        <strain evidence="1">GSM-AAB239-AS_SAM_17_03QT</strain>
    </source>
</reference>
<dbReference type="NCBIfam" id="TIGR01509">
    <property type="entry name" value="HAD-SF-IA-v3"/>
    <property type="match status" value="1"/>
</dbReference>
<dbReference type="Gene3D" id="3.40.50.1000">
    <property type="entry name" value="HAD superfamily/HAD-like"/>
    <property type="match status" value="1"/>
</dbReference>
<evidence type="ECO:0000313" key="2">
    <source>
        <dbReference type="Proteomes" id="UP001140949"/>
    </source>
</evidence>